<dbReference type="GeneID" id="36626084"/>
<dbReference type="RefSeq" id="XP_024773074.1">
    <property type="nucleotide sequence ID" value="XM_024917515.1"/>
</dbReference>
<evidence type="ECO:0000256" key="1">
    <source>
        <dbReference type="SAM" id="MobiDB-lite"/>
    </source>
</evidence>
<feature type="compositionally biased region" description="Basic residues" evidence="1">
    <location>
        <begin position="28"/>
        <end position="47"/>
    </location>
</feature>
<sequence length="106" mass="11699">MPFFSSLLPAIIIHHRSSSPSSHSIHQSSKRKHKHNPTKIQHSRGTSRPRVAALTLGAWKPGVMSSALWPLDADAAAASQARMQPVQPPLRLPARFSYPVMVMVME</sequence>
<feature type="compositionally biased region" description="Low complexity" evidence="1">
    <location>
        <begin position="18"/>
        <end position="27"/>
    </location>
</feature>
<protein>
    <submittedName>
        <fullName evidence="2">Uncharacterized protein</fullName>
    </submittedName>
</protein>
<proteinExistence type="predicted"/>
<organism evidence="2 3">
    <name type="scientific">Trichoderma harzianum CBS 226.95</name>
    <dbReference type="NCBI Taxonomy" id="983964"/>
    <lineage>
        <taxon>Eukaryota</taxon>
        <taxon>Fungi</taxon>
        <taxon>Dikarya</taxon>
        <taxon>Ascomycota</taxon>
        <taxon>Pezizomycotina</taxon>
        <taxon>Sordariomycetes</taxon>
        <taxon>Hypocreomycetidae</taxon>
        <taxon>Hypocreales</taxon>
        <taxon>Hypocreaceae</taxon>
        <taxon>Trichoderma</taxon>
    </lineage>
</organism>
<dbReference type="AlphaFoldDB" id="A0A2T4A8K7"/>
<evidence type="ECO:0000313" key="2">
    <source>
        <dbReference type="EMBL" id="PTB53397.1"/>
    </source>
</evidence>
<dbReference type="EMBL" id="KZ679682">
    <property type="protein sequence ID" value="PTB53397.1"/>
    <property type="molecule type" value="Genomic_DNA"/>
</dbReference>
<feature type="region of interest" description="Disordered" evidence="1">
    <location>
        <begin position="16"/>
        <end position="48"/>
    </location>
</feature>
<accession>A0A2T4A8K7</accession>
<name>A0A2T4A8K7_TRIHA</name>
<gene>
    <name evidence="2" type="ORF">M431DRAFT_496695</name>
</gene>
<evidence type="ECO:0000313" key="3">
    <source>
        <dbReference type="Proteomes" id="UP000241690"/>
    </source>
</evidence>
<keyword evidence="3" id="KW-1185">Reference proteome</keyword>
<reference evidence="2 3" key="1">
    <citation type="submission" date="2016-07" db="EMBL/GenBank/DDBJ databases">
        <title>Multiple horizontal gene transfer events from other fungi enriched the ability of initially mycotrophic Trichoderma (Ascomycota) to feed on dead plant biomass.</title>
        <authorList>
            <consortium name="DOE Joint Genome Institute"/>
            <person name="Aerts A."/>
            <person name="Atanasova L."/>
            <person name="Chenthamara K."/>
            <person name="Zhang J."/>
            <person name="Grujic M."/>
            <person name="Henrissat B."/>
            <person name="Kuo A."/>
            <person name="Salamov A."/>
            <person name="Lipzen A."/>
            <person name="Labutti K."/>
            <person name="Barry K."/>
            <person name="Miao Y."/>
            <person name="Rahimi M.J."/>
            <person name="Shen Q."/>
            <person name="Grigoriev I.V."/>
            <person name="Kubicek C.P."/>
            <person name="Druzhinina I.S."/>
        </authorList>
    </citation>
    <scope>NUCLEOTIDE SEQUENCE [LARGE SCALE GENOMIC DNA]</scope>
    <source>
        <strain evidence="2 3">CBS 226.95</strain>
    </source>
</reference>
<dbReference type="Proteomes" id="UP000241690">
    <property type="component" value="Unassembled WGS sequence"/>
</dbReference>